<organism evidence="1 2">
    <name type="scientific">Brachionus plicatilis</name>
    <name type="common">Marine rotifer</name>
    <name type="synonym">Brachionus muelleri</name>
    <dbReference type="NCBI Taxonomy" id="10195"/>
    <lineage>
        <taxon>Eukaryota</taxon>
        <taxon>Metazoa</taxon>
        <taxon>Spiralia</taxon>
        <taxon>Gnathifera</taxon>
        <taxon>Rotifera</taxon>
        <taxon>Eurotatoria</taxon>
        <taxon>Monogononta</taxon>
        <taxon>Pseudotrocha</taxon>
        <taxon>Ploima</taxon>
        <taxon>Brachionidae</taxon>
        <taxon>Brachionus</taxon>
    </lineage>
</organism>
<accession>A0A3M7QEA5</accession>
<protein>
    <submittedName>
        <fullName evidence="1">Uncharacterized protein</fullName>
    </submittedName>
</protein>
<gene>
    <name evidence="1" type="ORF">BpHYR1_029645</name>
</gene>
<name>A0A3M7QEA5_BRAPC</name>
<sequence>MHQTNVDYHLIFRVKSFRKKPNLVGVGKNLRREGIWVLKIIEKLSLELQRSFNSSTIGLKVKINFNFNHIT</sequence>
<evidence type="ECO:0000313" key="2">
    <source>
        <dbReference type="Proteomes" id="UP000276133"/>
    </source>
</evidence>
<evidence type="ECO:0000313" key="1">
    <source>
        <dbReference type="EMBL" id="RNA09288.1"/>
    </source>
</evidence>
<dbReference type="EMBL" id="REGN01006486">
    <property type="protein sequence ID" value="RNA09288.1"/>
    <property type="molecule type" value="Genomic_DNA"/>
</dbReference>
<comment type="caution">
    <text evidence="1">The sequence shown here is derived from an EMBL/GenBank/DDBJ whole genome shotgun (WGS) entry which is preliminary data.</text>
</comment>
<dbReference type="Proteomes" id="UP000276133">
    <property type="component" value="Unassembled WGS sequence"/>
</dbReference>
<proteinExistence type="predicted"/>
<reference evidence="1 2" key="1">
    <citation type="journal article" date="2018" name="Sci. Rep.">
        <title>Genomic signatures of local adaptation to the degree of environmental predictability in rotifers.</title>
        <authorList>
            <person name="Franch-Gras L."/>
            <person name="Hahn C."/>
            <person name="Garcia-Roger E.M."/>
            <person name="Carmona M.J."/>
            <person name="Serra M."/>
            <person name="Gomez A."/>
        </authorList>
    </citation>
    <scope>NUCLEOTIDE SEQUENCE [LARGE SCALE GENOMIC DNA]</scope>
    <source>
        <strain evidence="1">HYR1</strain>
    </source>
</reference>
<keyword evidence="2" id="KW-1185">Reference proteome</keyword>
<dbReference type="AlphaFoldDB" id="A0A3M7QEA5"/>